<name>A0A0L0S720_ALLM3</name>
<dbReference type="PROSITE" id="PS00086">
    <property type="entry name" value="CYTOCHROME_P450"/>
    <property type="match status" value="1"/>
</dbReference>
<evidence type="ECO:0000313" key="8">
    <source>
        <dbReference type="EMBL" id="KNE58124.1"/>
    </source>
</evidence>
<proteinExistence type="inferred from homology"/>
<evidence type="ECO:0000256" key="6">
    <source>
        <dbReference type="RuleBase" id="RU000461"/>
    </source>
</evidence>
<reference evidence="8 9" key="1">
    <citation type="submission" date="2009-11" db="EMBL/GenBank/DDBJ databases">
        <title>Annotation of Allomyces macrogynus ATCC 38327.</title>
        <authorList>
            <consortium name="The Broad Institute Genome Sequencing Platform"/>
            <person name="Russ C."/>
            <person name="Cuomo C."/>
            <person name="Burger G."/>
            <person name="Gray M.W."/>
            <person name="Holland P.W.H."/>
            <person name="King N."/>
            <person name="Lang F.B.F."/>
            <person name="Roger A.J."/>
            <person name="Ruiz-Trillo I."/>
            <person name="Young S.K."/>
            <person name="Zeng Q."/>
            <person name="Gargeya S."/>
            <person name="Fitzgerald M."/>
            <person name="Haas B."/>
            <person name="Abouelleil A."/>
            <person name="Alvarado L."/>
            <person name="Arachchi H.M."/>
            <person name="Berlin A."/>
            <person name="Chapman S.B."/>
            <person name="Gearin G."/>
            <person name="Goldberg J."/>
            <person name="Griggs A."/>
            <person name="Gujja S."/>
            <person name="Hansen M."/>
            <person name="Heiman D."/>
            <person name="Howarth C."/>
            <person name="Larimer J."/>
            <person name="Lui A."/>
            <person name="MacDonald P.J.P."/>
            <person name="McCowen C."/>
            <person name="Montmayeur A."/>
            <person name="Murphy C."/>
            <person name="Neiman D."/>
            <person name="Pearson M."/>
            <person name="Priest M."/>
            <person name="Roberts A."/>
            <person name="Saif S."/>
            <person name="Shea T."/>
            <person name="Sisk P."/>
            <person name="Stolte C."/>
            <person name="Sykes S."/>
            <person name="Wortman J."/>
            <person name="Nusbaum C."/>
            <person name="Birren B."/>
        </authorList>
    </citation>
    <scope>NUCLEOTIDE SEQUENCE [LARGE SCALE GENOMIC DNA]</scope>
    <source>
        <strain evidence="8 9">ATCC 38327</strain>
    </source>
</reference>
<keyword evidence="6" id="KW-0560">Oxidoreductase</keyword>
<dbReference type="PRINTS" id="PR00463">
    <property type="entry name" value="EP450I"/>
</dbReference>
<dbReference type="PANTHER" id="PTHR24305">
    <property type="entry name" value="CYTOCHROME P450"/>
    <property type="match status" value="1"/>
</dbReference>
<evidence type="ECO:0000313" key="9">
    <source>
        <dbReference type="Proteomes" id="UP000054350"/>
    </source>
</evidence>
<dbReference type="GO" id="GO:0004497">
    <property type="term" value="F:monooxygenase activity"/>
    <property type="evidence" value="ECO:0007669"/>
    <property type="project" value="UniProtKB-KW"/>
</dbReference>
<dbReference type="InterPro" id="IPR001128">
    <property type="entry name" value="Cyt_P450"/>
</dbReference>
<evidence type="ECO:0000256" key="1">
    <source>
        <dbReference type="ARBA" id="ARBA00001971"/>
    </source>
</evidence>
<dbReference type="STRING" id="578462.A0A0L0S720"/>
<dbReference type="GO" id="GO:0016705">
    <property type="term" value="F:oxidoreductase activity, acting on paired donors, with incorporation or reduction of molecular oxygen"/>
    <property type="evidence" value="ECO:0007669"/>
    <property type="project" value="InterPro"/>
</dbReference>
<organism evidence="8 9">
    <name type="scientific">Allomyces macrogynus (strain ATCC 38327)</name>
    <name type="common">Allomyces javanicus var. macrogynus</name>
    <dbReference type="NCBI Taxonomy" id="578462"/>
    <lineage>
        <taxon>Eukaryota</taxon>
        <taxon>Fungi</taxon>
        <taxon>Fungi incertae sedis</taxon>
        <taxon>Blastocladiomycota</taxon>
        <taxon>Blastocladiomycetes</taxon>
        <taxon>Blastocladiales</taxon>
        <taxon>Blastocladiaceae</taxon>
        <taxon>Allomyces</taxon>
    </lineage>
</organism>
<comment type="similarity">
    <text evidence="2 6">Belongs to the cytochrome P450 family.</text>
</comment>
<evidence type="ECO:0008006" key="10">
    <source>
        <dbReference type="Google" id="ProtNLM"/>
    </source>
</evidence>
<dbReference type="GO" id="GO:0005506">
    <property type="term" value="F:iron ion binding"/>
    <property type="evidence" value="ECO:0007669"/>
    <property type="project" value="InterPro"/>
</dbReference>
<protein>
    <recommendedName>
        <fullName evidence="10">Cytochrome P450</fullName>
    </recommendedName>
</protein>
<dbReference type="OrthoDB" id="1470350at2759"/>
<keyword evidence="7" id="KW-0472">Membrane</keyword>
<dbReference type="InterPro" id="IPR036396">
    <property type="entry name" value="Cyt_P450_sf"/>
</dbReference>
<dbReference type="SUPFAM" id="SSF48264">
    <property type="entry name" value="Cytochrome P450"/>
    <property type="match status" value="1"/>
</dbReference>
<dbReference type="InterPro" id="IPR002401">
    <property type="entry name" value="Cyt_P450_E_grp-I"/>
</dbReference>
<accession>A0A0L0S720</accession>
<feature type="binding site" description="axial binding residue" evidence="5">
    <location>
        <position position="482"/>
    </location>
    <ligand>
        <name>heme</name>
        <dbReference type="ChEBI" id="CHEBI:30413"/>
    </ligand>
    <ligandPart>
        <name>Fe</name>
        <dbReference type="ChEBI" id="CHEBI:18248"/>
    </ligandPart>
</feature>
<evidence type="ECO:0000256" key="5">
    <source>
        <dbReference type="PIRSR" id="PIRSR602401-1"/>
    </source>
</evidence>
<dbReference type="InterPro" id="IPR050121">
    <property type="entry name" value="Cytochrome_P450_monoxygenase"/>
</dbReference>
<dbReference type="Proteomes" id="UP000054350">
    <property type="component" value="Unassembled WGS sequence"/>
</dbReference>
<keyword evidence="5 6" id="KW-0349">Heme</keyword>
<keyword evidence="4 5" id="KW-0408">Iron</keyword>
<feature type="transmembrane region" description="Helical" evidence="7">
    <location>
        <begin position="18"/>
        <end position="40"/>
    </location>
</feature>
<evidence type="ECO:0000256" key="3">
    <source>
        <dbReference type="ARBA" id="ARBA00022723"/>
    </source>
</evidence>
<dbReference type="AlphaFoldDB" id="A0A0L0S720"/>
<sequence>MHAVNDLVADTPDASWSWILHAVMLPALGAVLYVVARLYWAVIRVPPALRHLPRLTAWQAMHALMRSPDLVTAQRKQLAAVAQDARNRGIPLAANSTVPSAWASWLFGQWAMVVANPDDVRAILMRLDAFDKPVFAPLPALFGEQNLVFSPTSEWRHRRKVVNPAFRRGWSTSLFGDLGQQLLVHLDDAAARSTPVPINYWMRRLTLDAIALGAFGQSFHGLTDRNSAVVRDFEAMMENALSPLAALGPSYVQWTPMYAQLRRQVDKFNAFIFDLVDRKKAALKARKAAGLVASEHDMDLLDMMVEAADGDAEYTREDLRSDTIVFFVGGHDTTSNALTAAIYLLARHPAVQDRVRAEVLAALDDVHPTCPVDEFPYLTNDQATRVPFLTAIIKETLRLYPSIPTIAPRITTTTVTMSDGTVLPPGTFVVASTMAIHRSPALWGDDADAFRPERFLDVDSDKMHAGAHGFKWVPFGAGQRVCLGQSFSIMEQRVVLAMLLARYEWTIVGDAEAMKGTPRTTRGGLMQMVGVEAMFKRRE</sequence>
<dbReference type="eggNOG" id="KOG0157">
    <property type="taxonomic scope" value="Eukaryota"/>
</dbReference>
<evidence type="ECO:0000256" key="4">
    <source>
        <dbReference type="ARBA" id="ARBA00023004"/>
    </source>
</evidence>
<dbReference type="EMBL" id="GG745332">
    <property type="protein sequence ID" value="KNE58124.1"/>
    <property type="molecule type" value="Genomic_DNA"/>
</dbReference>
<keyword evidence="7" id="KW-0812">Transmembrane</keyword>
<dbReference type="VEuPathDB" id="FungiDB:AMAG_04942"/>
<dbReference type="Gene3D" id="1.10.630.10">
    <property type="entry name" value="Cytochrome P450"/>
    <property type="match status" value="1"/>
</dbReference>
<dbReference type="PANTHER" id="PTHR24305:SF166">
    <property type="entry name" value="CYTOCHROME P450 12A4, MITOCHONDRIAL-RELATED"/>
    <property type="match status" value="1"/>
</dbReference>
<keyword evidence="3 5" id="KW-0479">Metal-binding</keyword>
<gene>
    <name evidence="8" type="ORF">AMAG_04942</name>
</gene>
<evidence type="ECO:0000256" key="2">
    <source>
        <dbReference type="ARBA" id="ARBA00010617"/>
    </source>
</evidence>
<reference evidence="9" key="2">
    <citation type="submission" date="2009-11" db="EMBL/GenBank/DDBJ databases">
        <title>The Genome Sequence of Allomyces macrogynus strain ATCC 38327.</title>
        <authorList>
            <consortium name="The Broad Institute Genome Sequencing Platform"/>
            <person name="Russ C."/>
            <person name="Cuomo C."/>
            <person name="Shea T."/>
            <person name="Young S.K."/>
            <person name="Zeng Q."/>
            <person name="Koehrsen M."/>
            <person name="Haas B."/>
            <person name="Borodovsky M."/>
            <person name="Guigo R."/>
            <person name="Alvarado L."/>
            <person name="Berlin A."/>
            <person name="Borenstein D."/>
            <person name="Chen Z."/>
            <person name="Engels R."/>
            <person name="Freedman E."/>
            <person name="Gellesch M."/>
            <person name="Goldberg J."/>
            <person name="Griggs A."/>
            <person name="Gujja S."/>
            <person name="Heiman D."/>
            <person name="Hepburn T."/>
            <person name="Howarth C."/>
            <person name="Jen D."/>
            <person name="Larson L."/>
            <person name="Lewis B."/>
            <person name="Mehta T."/>
            <person name="Park D."/>
            <person name="Pearson M."/>
            <person name="Roberts A."/>
            <person name="Saif S."/>
            <person name="Shenoy N."/>
            <person name="Sisk P."/>
            <person name="Stolte C."/>
            <person name="Sykes S."/>
            <person name="Walk T."/>
            <person name="White J."/>
            <person name="Yandava C."/>
            <person name="Burger G."/>
            <person name="Gray M.W."/>
            <person name="Holland P.W.H."/>
            <person name="King N."/>
            <person name="Lang F.B.F."/>
            <person name="Roger A.J."/>
            <person name="Ruiz-Trillo I."/>
            <person name="Lander E."/>
            <person name="Nusbaum C."/>
        </authorList>
    </citation>
    <scope>NUCLEOTIDE SEQUENCE [LARGE SCALE GENOMIC DNA]</scope>
    <source>
        <strain evidence="9">ATCC 38327</strain>
    </source>
</reference>
<keyword evidence="6" id="KW-0503">Monooxygenase</keyword>
<keyword evidence="9" id="KW-1185">Reference proteome</keyword>
<dbReference type="OMA" id="HETHKVE"/>
<dbReference type="InterPro" id="IPR017972">
    <property type="entry name" value="Cyt_P450_CS"/>
</dbReference>
<keyword evidence="7" id="KW-1133">Transmembrane helix</keyword>
<comment type="cofactor">
    <cofactor evidence="1 5">
        <name>heme</name>
        <dbReference type="ChEBI" id="CHEBI:30413"/>
    </cofactor>
</comment>
<dbReference type="PRINTS" id="PR00385">
    <property type="entry name" value="P450"/>
</dbReference>
<dbReference type="Pfam" id="PF00067">
    <property type="entry name" value="p450"/>
    <property type="match status" value="1"/>
</dbReference>
<dbReference type="GO" id="GO:0020037">
    <property type="term" value="F:heme binding"/>
    <property type="evidence" value="ECO:0007669"/>
    <property type="project" value="InterPro"/>
</dbReference>
<evidence type="ECO:0000256" key="7">
    <source>
        <dbReference type="SAM" id="Phobius"/>
    </source>
</evidence>